<sequence>MKFQMLNEKNEKEVESLADIVFRRMHEGIFVLDPFFQILYINPWGQNVTEYSEDELRGTDFSSLFVNINDYKSIKNHLLSEGLWKGEILKKRKSGEIYQEWMDASAVCNEAGKLINCVIVFRDLTKQKKSQSEIRLAAKVLENISEGVMVTDQHGQILSVNPAFEIVTGYHEEEVIGKNPNLLQSGIHDQKFYEKMWKDIIEKGNWKGEIWNKRKNGENYPEWLTISTIKDENGNVTNYVGVFSDITDRKETEEQLRYLAHQDSLTGVNNRYSLLKRLEELLNTAQKYNQQLAVLFLDLDRFKHINDTLGHNYGDLLLKNVAARLMGLLRNKDIIARLGGDEFVIVLPNIKHPKDAAKYAEEIIHSLREPFMLEQHEAYISTSIGISLFPFDGANVENLLVNADKAMYQAKERGKNQFEFYHKEMHSNLPIKMKMENYLRKALDRNEFFLEYQPQVETRTGIISGVEALLRWDQPELDRVSPGDFIPLAEDTGLIIPISEWVIGTAFEEIKKLHVNGYPNLKVSINISAQHFAQDRFSNSIEKMVQLFNVNPYCVELELTERVIMPNAPETIKKLVKLKQLGIKLSVDDFGTGYSSLSYLNKFPINTLKIDKSFIKNIHKYKEDSSIVKAIITMAKQLKMITVAEGVENQKQFDFLLTEGCDQVQGFYITKPLRFEQLKKFLEEWDPELL</sequence>
<dbReference type="FunFam" id="3.20.20.450:FF:000001">
    <property type="entry name" value="Cyclic di-GMP phosphodiesterase yahA"/>
    <property type="match status" value="1"/>
</dbReference>
<feature type="domain" description="PAC" evidence="3">
    <location>
        <begin position="84"/>
        <end position="136"/>
    </location>
</feature>
<accession>I3DWK8</accession>
<dbReference type="InterPro" id="IPR000700">
    <property type="entry name" value="PAS-assoc_C"/>
</dbReference>
<dbReference type="InterPro" id="IPR035919">
    <property type="entry name" value="EAL_sf"/>
</dbReference>
<dbReference type="Gene3D" id="3.30.450.20">
    <property type="entry name" value="PAS domain"/>
    <property type="match status" value="2"/>
</dbReference>
<dbReference type="SUPFAM" id="SSF55785">
    <property type="entry name" value="PYP-like sensor domain (PAS domain)"/>
    <property type="match status" value="2"/>
</dbReference>
<dbReference type="STRING" id="997296.PB1_13764"/>
<dbReference type="Gene3D" id="3.30.70.270">
    <property type="match status" value="1"/>
</dbReference>
<evidence type="ECO:0000313" key="6">
    <source>
        <dbReference type="EMBL" id="EIJ78629.1"/>
    </source>
</evidence>
<keyword evidence="1" id="KW-0175">Coiled coil</keyword>
<dbReference type="SUPFAM" id="SSF55073">
    <property type="entry name" value="Nucleotide cyclase"/>
    <property type="match status" value="1"/>
</dbReference>
<dbReference type="SMART" id="SM00052">
    <property type="entry name" value="EAL"/>
    <property type="match status" value="1"/>
</dbReference>
<organism evidence="6 7">
    <name type="scientific">Bacillus methanolicus PB1</name>
    <dbReference type="NCBI Taxonomy" id="997296"/>
    <lineage>
        <taxon>Bacteria</taxon>
        <taxon>Bacillati</taxon>
        <taxon>Bacillota</taxon>
        <taxon>Bacilli</taxon>
        <taxon>Bacillales</taxon>
        <taxon>Bacillaceae</taxon>
        <taxon>Bacillus</taxon>
    </lineage>
</organism>
<dbReference type="PROSITE" id="PS50113">
    <property type="entry name" value="PAC"/>
    <property type="match status" value="2"/>
</dbReference>
<dbReference type="PANTHER" id="PTHR44757:SF2">
    <property type="entry name" value="BIOFILM ARCHITECTURE MAINTENANCE PROTEIN MBAA"/>
    <property type="match status" value="1"/>
</dbReference>
<dbReference type="NCBIfam" id="TIGR00254">
    <property type="entry name" value="GGDEF"/>
    <property type="match status" value="1"/>
</dbReference>
<dbReference type="SUPFAM" id="SSF141868">
    <property type="entry name" value="EAL domain-like"/>
    <property type="match status" value="1"/>
</dbReference>
<feature type="domain" description="PAS" evidence="2">
    <location>
        <begin position="10"/>
        <end position="86"/>
    </location>
</feature>
<dbReference type="Gene3D" id="3.20.20.450">
    <property type="entry name" value="EAL domain"/>
    <property type="match status" value="1"/>
</dbReference>
<dbReference type="InterPro" id="IPR035965">
    <property type="entry name" value="PAS-like_dom_sf"/>
</dbReference>
<evidence type="ECO:0000313" key="7">
    <source>
        <dbReference type="Proteomes" id="UP000010523"/>
    </source>
</evidence>
<dbReference type="AlphaFoldDB" id="I3DWK8"/>
<dbReference type="InterPro" id="IPR001633">
    <property type="entry name" value="EAL_dom"/>
</dbReference>
<dbReference type="EMBL" id="AFEU01000003">
    <property type="protein sequence ID" value="EIJ78629.1"/>
    <property type="molecule type" value="Genomic_DNA"/>
</dbReference>
<protein>
    <submittedName>
        <fullName evidence="6">Diguanylate cyclase/phosphodiesterase with PAS/PAC sensor(S)</fullName>
    </submittedName>
</protein>
<evidence type="ECO:0000256" key="1">
    <source>
        <dbReference type="SAM" id="Coils"/>
    </source>
</evidence>
<feature type="coiled-coil region" evidence="1">
    <location>
        <begin position="271"/>
        <end position="298"/>
    </location>
</feature>
<dbReference type="SMART" id="SM00091">
    <property type="entry name" value="PAS"/>
    <property type="match status" value="2"/>
</dbReference>
<evidence type="ECO:0000259" key="4">
    <source>
        <dbReference type="PROSITE" id="PS50883"/>
    </source>
</evidence>
<evidence type="ECO:0000259" key="3">
    <source>
        <dbReference type="PROSITE" id="PS50113"/>
    </source>
</evidence>
<dbReference type="CDD" id="cd00130">
    <property type="entry name" value="PAS"/>
    <property type="match status" value="2"/>
</dbReference>
<dbReference type="InterPro" id="IPR043128">
    <property type="entry name" value="Rev_trsase/Diguanyl_cyclase"/>
</dbReference>
<dbReference type="SMART" id="SM00086">
    <property type="entry name" value="PAC"/>
    <property type="match status" value="2"/>
</dbReference>
<gene>
    <name evidence="6" type="ORF">PB1_13764</name>
</gene>
<dbReference type="InterPro" id="IPR001610">
    <property type="entry name" value="PAC"/>
</dbReference>
<dbReference type="PROSITE" id="PS50883">
    <property type="entry name" value="EAL"/>
    <property type="match status" value="1"/>
</dbReference>
<dbReference type="InterPro" id="IPR000014">
    <property type="entry name" value="PAS"/>
</dbReference>
<dbReference type="CDD" id="cd01949">
    <property type="entry name" value="GGDEF"/>
    <property type="match status" value="1"/>
</dbReference>
<feature type="domain" description="EAL" evidence="4">
    <location>
        <begin position="432"/>
        <end position="686"/>
    </location>
</feature>
<dbReference type="InterPro" id="IPR000160">
    <property type="entry name" value="GGDEF_dom"/>
</dbReference>
<dbReference type="RefSeq" id="WP_004437248.1">
    <property type="nucleotide sequence ID" value="NZ_AFEU01000003.1"/>
</dbReference>
<feature type="domain" description="PAS" evidence="2">
    <location>
        <begin position="133"/>
        <end position="179"/>
    </location>
</feature>
<dbReference type="PROSITE" id="PS50887">
    <property type="entry name" value="GGDEF"/>
    <property type="match status" value="1"/>
</dbReference>
<dbReference type="FunFam" id="3.30.70.270:FF:000001">
    <property type="entry name" value="Diguanylate cyclase domain protein"/>
    <property type="match status" value="1"/>
</dbReference>
<dbReference type="Pfam" id="PF00563">
    <property type="entry name" value="EAL"/>
    <property type="match status" value="1"/>
</dbReference>
<keyword evidence="7" id="KW-1185">Reference proteome</keyword>
<dbReference type="NCBIfam" id="TIGR00229">
    <property type="entry name" value="sensory_box"/>
    <property type="match status" value="2"/>
</dbReference>
<evidence type="ECO:0000259" key="2">
    <source>
        <dbReference type="PROSITE" id="PS50112"/>
    </source>
</evidence>
<reference evidence="6 7" key="1">
    <citation type="journal article" date="2012" name="Appl. Environ. Microbiol.">
        <title>Genome Sequence of Thermotolerant Bacillus methanolicus: Features and Regulation Related to Methylotrophy and Production of L-Lysine and L-Glutamate from Methanol.</title>
        <authorList>
            <person name="Heggeset T.M."/>
            <person name="Krog A."/>
            <person name="Balzer S."/>
            <person name="Wentzel A."/>
            <person name="Ellingsen T.E."/>
            <person name="Brautaset T."/>
        </authorList>
    </citation>
    <scope>NUCLEOTIDE SEQUENCE [LARGE SCALE GENOMIC DNA]</scope>
    <source>
        <strain evidence="6 7">PB1</strain>
    </source>
</reference>
<dbReference type="InterPro" id="IPR029787">
    <property type="entry name" value="Nucleotide_cyclase"/>
</dbReference>
<dbReference type="CDD" id="cd01948">
    <property type="entry name" value="EAL"/>
    <property type="match status" value="1"/>
</dbReference>
<dbReference type="eggNOG" id="COG5001">
    <property type="taxonomic scope" value="Bacteria"/>
</dbReference>
<dbReference type="SMART" id="SM00267">
    <property type="entry name" value="GGDEF"/>
    <property type="match status" value="1"/>
</dbReference>
<dbReference type="InterPro" id="IPR052155">
    <property type="entry name" value="Biofilm_reg_signaling"/>
</dbReference>
<dbReference type="Proteomes" id="UP000010523">
    <property type="component" value="Unassembled WGS sequence"/>
</dbReference>
<name>I3DWK8_BACMT</name>
<dbReference type="PROSITE" id="PS50112">
    <property type="entry name" value="PAS"/>
    <property type="match status" value="2"/>
</dbReference>
<dbReference type="PATRIC" id="fig|997296.3.peg.2906"/>
<comment type="caution">
    <text evidence="6">The sequence shown here is derived from an EMBL/GenBank/DDBJ whole genome shotgun (WGS) entry which is preliminary data.</text>
</comment>
<proteinExistence type="predicted"/>
<dbReference type="Pfam" id="PF13426">
    <property type="entry name" value="PAS_9"/>
    <property type="match status" value="2"/>
</dbReference>
<feature type="domain" description="GGDEF" evidence="5">
    <location>
        <begin position="290"/>
        <end position="423"/>
    </location>
</feature>
<feature type="domain" description="PAC" evidence="3">
    <location>
        <begin position="206"/>
        <end position="258"/>
    </location>
</feature>
<dbReference type="Pfam" id="PF00990">
    <property type="entry name" value="GGDEF"/>
    <property type="match status" value="1"/>
</dbReference>
<dbReference type="PANTHER" id="PTHR44757">
    <property type="entry name" value="DIGUANYLATE CYCLASE DGCP"/>
    <property type="match status" value="1"/>
</dbReference>
<evidence type="ECO:0000259" key="5">
    <source>
        <dbReference type="PROSITE" id="PS50887"/>
    </source>
</evidence>